<dbReference type="EMBL" id="CP019344">
    <property type="protein sequence ID" value="ARN77926.1"/>
    <property type="molecule type" value="Genomic_DNA"/>
</dbReference>
<dbReference type="Gene3D" id="2.160.20.120">
    <property type="match status" value="1"/>
</dbReference>
<dbReference type="OrthoDB" id="1466971at2"/>
<name>A0A1W6MK90_9FLAO</name>
<dbReference type="InterPro" id="IPR021255">
    <property type="entry name" value="DUF2807"/>
</dbReference>
<evidence type="ECO:0000259" key="1">
    <source>
        <dbReference type="Pfam" id="PF10988"/>
    </source>
</evidence>
<evidence type="ECO:0000313" key="3">
    <source>
        <dbReference type="Proteomes" id="UP000193431"/>
    </source>
</evidence>
<keyword evidence="3" id="KW-1185">Reference proteome</keyword>
<proteinExistence type="predicted"/>
<protein>
    <recommendedName>
        <fullName evidence="1">Putative auto-transporter adhesin head GIN domain-containing protein</fullName>
    </recommendedName>
</protein>
<evidence type="ECO:0000313" key="2">
    <source>
        <dbReference type="EMBL" id="ARN77926.1"/>
    </source>
</evidence>
<feature type="domain" description="Putative auto-transporter adhesin head GIN" evidence="1">
    <location>
        <begin position="49"/>
        <end position="241"/>
    </location>
</feature>
<dbReference type="AlphaFoldDB" id="A0A1W6MK90"/>
<reference evidence="2 3" key="1">
    <citation type="submission" date="2016-11" db="EMBL/GenBank/DDBJ databases">
        <title>Trade-off between light-utilization and light-protection in marine flavobacteria.</title>
        <authorList>
            <person name="Kumagai Y."/>
        </authorList>
    </citation>
    <scope>NUCLEOTIDE SEQUENCE [LARGE SCALE GENOMIC DNA]</scope>
    <source>
        <strain evidence="2 3">JCM 13191</strain>
    </source>
</reference>
<dbReference type="STRING" id="331648.BST97_07905"/>
<accession>A0A1W6MK90</accession>
<organism evidence="2 3">
    <name type="scientific">Nonlabens spongiae</name>
    <dbReference type="NCBI Taxonomy" id="331648"/>
    <lineage>
        <taxon>Bacteria</taxon>
        <taxon>Pseudomonadati</taxon>
        <taxon>Bacteroidota</taxon>
        <taxon>Flavobacteriia</taxon>
        <taxon>Flavobacteriales</taxon>
        <taxon>Flavobacteriaceae</taxon>
        <taxon>Nonlabens</taxon>
    </lineage>
</organism>
<sequence>MRMSGLKDFRYLMVILVLVGFNACDSEDGLNCTQAAGDQVSVEFDVDFFDKVTVLERTGLVVKQDDVQKVVMKTGENLVNDIEITVEDERLMILNDNGCNVVRDYGLTVVEITVPDLKEIRSSTGLDVISDGVLTFEDLTLVSNDGPEEDFYHSSGNFRLQLDVGNLIINTNKLSNFYLSGTVENAFLNWDQGDGRLLAEELIIQNATILHRGTNEWRMDVKQNISGTISGYGDVILKSQPAFINVDETWRGRLIVEE</sequence>
<dbReference type="Proteomes" id="UP000193431">
    <property type="component" value="Chromosome"/>
</dbReference>
<gene>
    <name evidence="2" type="ORF">BST97_07905</name>
</gene>
<dbReference type="Pfam" id="PF10988">
    <property type="entry name" value="DUF2807"/>
    <property type="match status" value="1"/>
</dbReference>